<keyword evidence="4" id="KW-0472">Membrane</keyword>
<sequence>MARGLGQLLPCRRPSAPRTQIPETTPVGTVLNTFTCSDPDSPGSTLDYQLPFRGLPGPGSECHVDCDTPGACFQLAASILVLDDGQPLMTSEVPVLVMVTPVNKFSPACVSSTFRNREDAGPPTLLGSVVGTDMDYPHDSIEYYTSGGSATFAVDHLSGEVCLLGPLDYELQRLYRLTVLLTDHSQDQDPTCRGSGSCTITIEVEDVNNHALECEPPFQELTIHTPLGRSVEVTKVSCRVPQEPQHLAFSYSIVGGEGHGGHQAVGEGQTKASNCPLLLPPCFQGIVRADSVCKEPSWSLHPPPQHHSHCHCASSSLEGQHSGHQHTQSHSAFNDDTPVCDRHGGFLAARALVCGGADSDQCPSPLGSGMAPQQAPWGIQGTERSIEVFMEAPRMEMTQAPSSIISLRVKKNLYYFCNSLLSLMLSCRMPLEQVLSGLQLSDLSELSEVLPSGL</sequence>
<dbReference type="GO" id="GO:0007156">
    <property type="term" value="P:homophilic cell adhesion via plasma membrane adhesion molecules"/>
    <property type="evidence" value="ECO:0007669"/>
    <property type="project" value="InterPro"/>
</dbReference>
<dbReference type="PANTHER" id="PTHR24027:SF441">
    <property type="entry name" value="CADHERIN DOMAIN-CONTAINING PROTEIN"/>
    <property type="match status" value="1"/>
</dbReference>
<evidence type="ECO:0000313" key="8">
    <source>
        <dbReference type="EMBL" id="KAF5921620.1"/>
    </source>
</evidence>
<name>A0A7J7F0R2_DICBM</name>
<dbReference type="PROSITE" id="PS50268">
    <property type="entry name" value="CADHERIN_2"/>
    <property type="match status" value="1"/>
</dbReference>
<feature type="domain" description="Cadherin" evidence="7">
    <location>
        <begin position="118"/>
        <end position="218"/>
    </location>
</feature>
<dbReference type="InterPro" id="IPR039808">
    <property type="entry name" value="Cadherin"/>
</dbReference>
<keyword evidence="9" id="KW-1185">Reference proteome</keyword>
<keyword evidence="3 5" id="KW-0106">Calcium</keyword>
<dbReference type="CDD" id="cd11304">
    <property type="entry name" value="Cadherin_repeat"/>
    <property type="match status" value="1"/>
</dbReference>
<evidence type="ECO:0000256" key="5">
    <source>
        <dbReference type="PROSITE-ProRule" id="PRU00043"/>
    </source>
</evidence>
<evidence type="ECO:0000313" key="9">
    <source>
        <dbReference type="Proteomes" id="UP000551758"/>
    </source>
</evidence>
<feature type="compositionally biased region" description="Low complexity" evidence="6">
    <location>
        <begin position="311"/>
        <end position="330"/>
    </location>
</feature>
<evidence type="ECO:0000256" key="1">
    <source>
        <dbReference type="ARBA" id="ARBA00004370"/>
    </source>
</evidence>
<dbReference type="GO" id="GO:0008013">
    <property type="term" value="F:beta-catenin binding"/>
    <property type="evidence" value="ECO:0007669"/>
    <property type="project" value="TreeGrafter"/>
</dbReference>
<evidence type="ECO:0000256" key="6">
    <source>
        <dbReference type="SAM" id="MobiDB-lite"/>
    </source>
</evidence>
<feature type="region of interest" description="Disordered" evidence="6">
    <location>
        <begin position="1"/>
        <end position="24"/>
    </location>
</feature>
<dbReference type="FunFam" id="2.60.40.60:FF:000260">
    <property type="entry name" value="Cadherin related family member 4"/>
    <property type="match status" value="1"/>
</dbReference>
<proteinExistence type="predicted"/>
<comment type="subcellular location">
    <subcellularLocation>
        <location evidence="1">Membrane</location>
    </subcellularLocation>
</comment>
<dbReference type="AlphaFoldDB" id="A0A7J7F0R2"/>
<dbReference type="Pfam" id="PF00028">
    <property type="entry name" value="Cadherin"/>
    <property type="match status" value="1"/>
</dbReference>
<evidence type="ECO:0000256" key="2">
    <source>
        <dbReference type="ARBA" id="ARBA00022737"/>
    </source>
</evidence>
<dbReference type="InterPro" id="IPR015919">
    <property type="entry name" value="Cadherin-like_sf"/>
</dbReference>
<dbReference type="GO" id="GO:0045296">
    <property type="term" value="F:cadherin binding"/>
    <property type="evidence" value="ECO:0007669"/>
    <property type="project" value="TreeGrafter"/>
</dbReference>
<gene>
    <name evidence="8" type="ORF">HPG69_012790</name>
</gene>
<dbReference type="PRINTS" id="PR00205">
    <property type="entry name" value="CADHERIN"/>
</dbReference>
<reference evidence="8 9" key="1">
    <citation type="journal article" date="2020" name="Mol. Biol. Evol.">
        <title>Interspecific Gene Flow and the Evolution of Specialization in Black and White Rhinoceros.</title>
        <authorList>
            <person name="Moodley Y."/>
            <person name="Westbury M.V."/>
            <person name="Russo I.M."/>
            <person name="Gopalakrishnan S."/>
            <person name="Rakotoarivelo A."/>
            <person name="Olsen R.A."/>
            <person name="Prost S."/>
            <person name="Tunstall T."/>
            <person name="Ryder O.A."/>
            <person name="Dalen L."/>
            <person name="Bruford M.W."/>
        </authorList>
    </citation>
    <scope>NUCLEOTIDE SEQUENCE [LARGE SCALE GENOMIC DNA]</scope>
    <source>
        <strain evidence="8">SBR-YM</strain>
        <tissue evidence="8">Skin</tissue>
    </source>
</reference>
<dbReference type="SUPFAM" id="SSF49313">
    <property type="entry name" value="Cadherin-like"/>
    <property type="match status" value="1"/>
</dbReference>
<evidence type="ECO:0000256" key="4">
    <source>
        <dbReference type="ARBA" id="ARBA00023136"/>
    </source>
</evidence>
<dbReference type="Gene3D" id="2.60.40.60">
    <property type="entry name" value="Cadherins"/>
    <property type="match status" value="1"/>
</dbReference>
<comment type="caution">
    <text evidence="8">The sequence shown here is derived from an EMBL/GenBank/DDBJ whole genome shotgun (WGS) entry which is preliminary data.</text>
</comment>
<accession>A0A7J7F0R2</accession>
<dbReference type="GO" id="GO:0016477">
    <property type="term" value="P:cell migration"/>
    <property type="evidence" value="ECO:0007669"/>
    <property type="project" value="TreeGrafter"/>
</dbReference>
<organism evidence="8 9">
    <name type="scientific">Diceros bicornis minor</name>
    <name type="common">South-central black rhinoceros</name>
    <dbReference type="NCBI Taxonomy" id="77932"/>
    <lineage>
        <taxon>Eukaryota</taxon>
        <taxon>Metazoa</taxon>
        <taxon>Chordata</taxon>
        <taxon>Craniata</taxon>
        <taxon>Vertebrata</taxon>
        <taxon>Euteleostomi</taxon>
        <taxon>Mammalia</taxon>
        <taxon>Eutheria</taxon>
        <taxon>Laurasiatheria</taxon>
        <taxon>Perissodactyla</taxon>
        <taxon>Rhinocerotidae</taxon>
        <taxon>Diceros</taxon>
    </lineage>
</organism>
<protein>
    <recommendedName>
        <fullName evidence="7">Cadherin domain-containing protein</fullName>
    </recommendedName>
</protein>
<dbReference type="GO" id="GO:0016342">
    <property type="term" value="C:catenin complex"/>
    <property type="evidence" value="ECO:0007669"/>
    <property type="project" value="TreeGrafter"/>
</dbReference>
<keyword evidence="2" id="KW-0677">Repeat</keyword>
<dbReference type="EMBL" id="JACDTQ010001582">
    <property type="protein sequence ID" value="KAF5921620.1"/>
    <property type="molecule type" value="Genomic_DNA"/>
</dbReference>
<dbReference type="Proteomes" id="UP000551758">
    <property type="component" value="Unassembled WGS sequence"/>
</dbReference>
<dbReference type="SMART" id="SM00112">
    <property type="entry name" value="CA"/>
    <property type="match status" value="1"/>
</dbReference>
<dbReference type="GO" id="GO:0005509">
    <property type="term" value="F:calcium ion binding"/>
    <property type="evidence" value="ECO:0007669"/>
    <property type="project" value="UniProtKB-UniRule"/>
</dbReference>
<evidence type="ECO:0000256" key="3">
    <source>
        <dbReference type="ARBA" id="ARBA00022837"/>
    </source>
</evidence>
<feature type="region of interest" description="Disordered" evidence="6">
    <location>
        <begin position="309"/>
        <end position="330"/>
    </location>
</feature>
<dbReference type="InterPro" id="IPR002126">
    <property type="entry name" value="Cadherin-like_dom"/>
</dbReference>
<dbReference type="PANTHER" id="PTHR24027">
    <property type="entry name" value="CADHERIN-23"/>
    <property type="match status" value="1"/>
</dbReference>
<evidence type="ECO:0000259" key="7">
    <source>
        <dbReference type="PROSITE" id="PS50268"/>
    </source>
</evidence>